<gene>
    <name evidence="2" type="ORF">SteCoe_26657</name>
</gene>
<protein>
    <submittedName>
        <fullName evidence="2">Uncharacterized protein</fullName>
    </submittedName>
</protein>
<accession>A0A1R2BCE2</accession>
<evidence type="ECO:0000313" key="2">
    <source>
        <dbReference type="EMBL" id="OMJ74437.1"/>
    </source>
</evidence>
<comment type="caution">
    <text evidence="2">The sequence shown here is derived from an EMBL/GenBank/DDBJ whole genome shotgun (WGS) entry which is preliminary data.</text>
</comment>
<evidence type="ECO:0000256" key="1">
    <source>
        <dbReference type="SAM" id="Coils"/>
    </source>
</evidence>
<evidence type="ECO:0000313" key="3">
    <source>
        <dbReference type="Proteomes" id="UP000187209"/>
    </source>
</evidence>
<keyword evidence="3" id="KW-1185">Reference proteome</keyword>
<name>A0A1R2BCE2_9CILI</name>
<organism evidence="2 3">
    <name type="scientific">Stentor coeruleus</name>
    <dbReference type="NCBI Taxonomy" id="5963"/>
    <lineage>
        <taxon>Eukaryota</taxon>
        <taxon>Sar</taxon>
        <taxon>Alveolata</taxon>
        <taxon>Ciliophora</taxon>
        <taxon>Postciliodesmatophora</taxon>
        <taxon>Heterotrichea</taxon>
        <taxon>Heterotrichida</taxon>
        <taxon>Stentoridae</taxon>
        <taxon>Stentor</taxon>
    </lineage>
</organism>
<dbReference type="AlphaFoldDB" id="A0A1R2BCE2"/>
<sequence>MKRTFLKELPKEQYLGDKPGSAFHESEISPACKFFNHEDGKYTARTAATRSTKCSPRVKASHLSSSMYEYSKRSEPGDINKGDSVFSTAVWELSERIDSFNLRFSNKQAQSKNYEYFAYQIDIGYSCYQDIFKIMKVNYPEIASWINSYLESIFKLFYEMQEYIKHQEESSKKHFSILETRLKDLKSEYSSLSCKYQESIRLQKYDEEIIRNEVEKMFPESKEDLKDFKDRMSIIKNIKSAGTSDALRELYLEMSRNRRMPDLSQIEFSSMSAENVIEGIKSSYEVLITSTIKTVSRALKGKYHKINVAVQTSAIYIEPKQYEDMIKQMEKFHLVRQSTMMQFDKAKDDIKSLNQQIDKLEIEKNNLRGDLMNAKRDYELKSKEFFSDRLDIESKKGEILSLQKGFLDRNREIESLEKKLSIYESELKKHN</sequence>
<keyword evidence="1" id="KW-0175">Coiled coil</keyword>
<dbReference type="Proteomes" id="UP000187209">
    <property type="component" value="Unassembled WGS sequence"/>
</dbReference>
<feature type="coiled-coil region" evidence="1">
    <location>
        <begin position="336"/>
        <end position="384"/>
    </location>
</feature>
<reference evidence="2 3" key="1">
    <citation type="submission" date="2016-11" db="EMBL/GenBank/DDBJ databases">
        <title>The macronuclear genome of Stentor coeruleus: a giant cell with tiny introns.</title>
        <authorList>
            <person name="Slabodnick M."/>
            <person name="Ruby J.G."/>
            <person name="Reiff S.B."/>
            <person name="Swart E.C."/>
            <person name="Gosai S."/>
            <person name="Prabakaran S."/>
            <person name="Witkowska E."/>
            <person name="Larue G.E."/>
            <person name="Fisher S."/>
            <person name="Freeman R.M."/>
            <person name="Gunawardena J."/>
            <person name="Chu W."/>
            <person name="Stover N.A."/>
            <person name="Gregory B.D."/>
            <person name="Nowacki M."/>
            <person name="Derisi J."/>
            <person name="Roy S.W."/>
            <person name="Marshall W.F."/>
            <person name="Sood P."/>
        </authorList>
    </citation>
    <scope>NUCLEOTIDE SEQUENCE [LARGE SCALE GENOMIC DNA]</scope>
    <source>
        <strain evidence="2">WM001</strain>
    </source>
</reference>
<dbReference type="EMBL" id="MPUH01000752">
    <property type="protein sequence ID" value="OMJ74437.1"/>
    <property type="molecule type" value="Genomic_DNA"/>
</dbReference>
<proteinExistence type="predicted"/>